<feature type="transmembrane region" description="Helical" evidence="10">
    <location>
        <begin position="1482"/>
        <end position="1501"/>
    </location>
</feature>
<keyword evidence="3" id="KW-0716">Sensory transduction</keyword>
<evidence type="ECO:0000256" key="10">
    <source>
        <dbReference type="SAM" id="Phobius"/>
    </source>
</evidence>
<keyword evidence="2" id="KW-1003">Cell membrane</keyword>
<feature type="transmembrane region" description="Helical" evidence="10">
    <location>
        <begin position="900"/>
        <end position="919"/>
    </location>
</feature>
<dbReference type="Pfam" id="PF02949">
    <property type="entry name" value="7tm_6"/>
    <property type="match status" value="4"/>
</dbReference>
<feature type="transmembrane region" description="Helical" evidence="10">
    <location>
        <begin position="647"/>
        <end position="666"/>
    </location>
</feature>
<feature type="transmembrane region" description="Helical" evidence="10">
    <location>
        <begin position="1367"/>
        <end position="1394"/>
    </location>
</feature>
<keyword evidence="8" id="KW-0675">Receptor</keyword>
<feature type="transmembrane region" description="Helical" evidence="10">
    <location>
        <begin position="1067"/>
        <end position="1090"/>
    </location>
</feature>
<evidence type="ECO:0000256" key="4">
    <source>
        <dbReference type="ARBA" id="ARBA00022692"/>
    </source>
</evidence>
<feature type="transmembrane region" description="Helical" evidence="10">
    <location>
        <begin position="419"/>
        <end position="444"/>
    </location>
</feature>
<evidence type="ECO:0000313" key="12">
    <source>
        <dbReference type="Proteomes" id="UP000215335"/>
    </source>
</evidence>
<keyword evidence="6 10" id="KW-1133">Transmembrane helix</keyword>
<sequence>MIESVYKLKMNEDNKQNLERNQGFDYAVQLTRLLLMPCGIWPAKFSSRVQRFLRPFLIVACCFVMLFLLVPVCLFMFLIVRDVRIRIKLLGPLGFSLMSLFKYAVVIIRSREIEKCIQNMLDDWQQVASDEDRDTMFENARTGRVLTMVCMFLMYGGGMPYVTIVPLAKGATMIGNVSYRALAYPSYFIFFNPYIRPVYDVVFLTQCLCGFTRYTITCGVYSIVIICVMHICSRIAVTSSMLQRLADNYDNKLMGIVVKHHLKFLNFAAKLDNIFREIFLVEVMGSTGVICLLGYYFITEYEQRESIATITYFFLLMSFVFNIFILCYIGQVLTEKCESIAKAAYTTKWYQLTGKEARSIVFIVSCNHRPVALTAGKLLKLSLNSFSSIIKAAAGYLNILRTAIPMGIWPLKSAAYPSFLRPISIVISFWSAAFLIIPGILSVIRVQNDIVLRIRLLGPVSFCLVTSFKYFSFLVKNRQFYAYLINVALDWREMKKNNHNRIIMLRKTQISRFCMTSCSICMYLSGMTYNILLPLMKAPTQVGNVTFRNLPYTGYYIFFDQYADPYYYVVFVMQCMSSFFCYSTCCGVCCISIQSVLHISGRCDITSVMIKNLNGNCNEKAVKAVVEFQLQSLKFAREFEKLLNQMFLVEFVGSTLNICLLVYYFMANFKENDTIGAVAYALLFISFTFNIFIFCYLGEHLTEQCASVGAAVYTMDWFRFSAKKSRDLFLIVLFCQRPVVITAGKMVNFSLLSFASLMKASAAYLNMLYKMDVSAIKNAQGYAYAVQLTRWLLLPLGLWPTKSIIYQKILRPVAILLCLFIMLFVIIPLCLFIFLVVKDLGIRLKLIGPLGFGLMSLFKYVVVIVKQRDVASCFLGMAVDWQELSSLSDRKVMLRNAKTGRLLTIICVIFMIFGGMPYITVLPLTKGPIMRGNVSLRPLAYPSYFVFFNPQIRPIWDYVFVTHCMCGLVRYSVTCGVYSIAILCIMHICSQITITSSMLDRLVENFDNMLLGKIVTQHLRFLKFASKLEDLFNQICLVEVLGSTCIICFLGYYLITEYEQREPIATVTYFLLLCSFVFNIFILCYIGEILTEQCESIGTTAYMIHWYHLSGKEARNVVLIIASTQRPVVMTAGKMVNLSLQSFTNLYHIITNNKIFGQTSLGDKSFSNMSKQNLISNSIELKSIRNAQDFEYAVQMTRWLLQPLGIWPMKTSTFFSSILRSLSIATCTFLLGFLLVPCCLHMFLIEKDLGVRLKMIGPLSFCLMNIFKYYAVLIKDGQISSCIVEMAGDWHRLEGSEQRGYMLENAKTARVFTTICALFMYGGGLPYSTILPLTRDAIIVGNDSYRHLAYPSYFIFFNPHIRPIYDLVFFAHCLCGFVMYSVTCGVCSIAILCIMHICSQCSITSVSLRSLTGDVDEKTFGKIVTQHLRSLKYTGLQVFASKLEKILNDMCLVELIGCTFNICMLGYYFITEFEQSETVGTITYSLLLISLTFNIFIFCYIGDLLTEQCENIGEVAYMINWYQFSGKDARNIILIVASTQRPVVLTAGKMVIKASVTYLNMLRTLTASES</sequence>
<feature type="transmembrane region" description="Helical" evidence="10">
    <location>
        <begin position="1451"/>
        <end position="1470"/>
    </location>
</feature>
<feature type="transmembrane region" description="Helical" evidence="10">
    <location>
        <begin position="85"/>
        <end position="105"/>
    </location>
</feature>
<feature type="transmembrane region" description="Helical" evidence="10">
    <location>
        <begin position="678"/>
        <end position="697"/>
    </location>
</feature>
<dbReference type="PANTHER" id="PTHR21137">
    <property type="entry name" value="ODORANT RECEPTOR"/>
    <property type="match status" value="1"/>
</dbReference>
<feature type="transmembrane region" description="Helical" evidence="10">
    <location>
        <begin position="145"/>
        <end position="168"/>
    </location>
</feature>
<dbReference type="GO" id="GO:0007165">
    <property type="term" value="P:signal transduction"/>
    <property type="evidence" value="ECO:0007669"/>
    <property type="project" value="UniProtKB-KW"/>
</dbReference>
<feature type="transmembrane region" description="Helical" evidence="10">
    <location>
        <begin position="1031"/>
        <end position="1055"/>
    </location>
</feature>
<feature type="transmembrane region" description="Helical" evidence="10">
    <location>
        <begin position="846"/>
        <end position="865"/>
    </location>
</feature>
<feature type="transmembrane region" description="Helical" evidence="10">
    <location>
        <begin position="56"/>
        <end position="79"/>
    </location>
</feature>
<keyword evidence="4 10" id="KW-0812">Transmembrane</keyword>
<keyword evidence="5" id="KW-0552">Olfaction</keyword>
<feature type="transmembrane region" description="Helical" evidence="10">
    <location>
        <begin position="214"/>
        <end position="237"/>
    </location>
</feature>
<feature type="transmembrane region" description="Helical" evidence="10">
    <location>
        <begin position="566"/>
        <end position="593"/>
    </location>
</feature>
<proteinExistence type="predicted"/>
<evidence type="ECO:0008006" key="13">
    <source>
        <dbReference type="Google" id="ProtNLM"/>
    </source>
</evidence>
<dbReference type="PANTHER" id="PTHR21137:SF35">
    <property type="entry name" value="ODORANT RECEPTOR 19A-RELATED"/>
    <property type="match status" value="1"/>
</dbReference>
<evidence type="ECO:0000256" key="1">
    <source>
        <dbReference type="ARBA" id="ARBA00004651"/>
    </source>
</evidence>
<feature type="transmembrane region" description="Helical" evidence="10">
    <location>
        <begin position="781"/>
        <end position="801"/>
    </location>
</feature>
<dbReference type="GO" id="GO:0005549">
    <property type="term" value="F:odorant binding"/>
    <property type="evidence" value="ECO:0007669"/>
    <property type="project" value="InterPro"/>
</dbReference>
<comment type="caution">
    <text evidence="11">The sequence shown here is derived from an EMBL/GenBank/DDBJ whole genome shotgun (WGS) entry which is preliminary data.</text>
</comment>
<dbReference type="Proteomes" id="UP000215335">
    <property type="component" value="Unassembled WGS sequence"/>
</dbReference>
<evidence type="ECO:0000256" key="9">
    <source>
        <dbReference type="ARBA" id="ARBA00023224"/>
    </source>
</evidence>
<feature type="transmembrane region" description="Helical" evidence="10">
    <location>
        <begin position="278"/>
        <end position="298"/>
    </location>
</feature>
<feature type="transmembrane region" description="Helical" evidence="10">
    <location>
        <begin position="968"/>
        <end position="994"/>
    </location>
</feature>
<feature type="transmembrane region" description="Helical" evidence="10">
    <location>
        <begin position="310"/>
        <end position="329"/>
    </location>
</feature>
<keyword evidence="12" id="KW-1185">Reference proteome</keyword>
<organism evidence="11 12">
    <name type="scientific">Trichomalopsis sarcophagae</name>
    <dbReference type="NCBI Taxonomy" id="543379"/>
    <lineage>
        <taxon>Eukaryota</taxon>
        <taxon>Metazoa</taxon>
        <taxon>Ecdysozoa</taxon>
        <taxon>Arthropoda</taxon>
        <taxon>Hexapoda</taxon>
        <taxon>Insecta</taxon>
        <taxon>Pterygota</taxon>
        <taxon>Neoptera</taxon>
        <taxon>Endopterygota</taxon>
        <taxon>Hymenoptera</taxon>
        <taxon>Apocrita</taxon>
        <taxon>Proctotrupomorpha</taxon>
        <taxon>Chalcidoidea</taxon>
        <taxon>Pteromalidae</taxon>
        <taxon>Pteromalinae</taxon>
        <taxon>Trichomalopsis</taxon>
    </lineage>
</organism>
<name>A0A232FLT4_9HYME</name>
<evidence type="ECO:0000313" key="11">
    <source>
        <dbReference type="EMBL" id="OXU31622.1"/>
    </source>
</evidence>
<evidence type="ECO:0000256" key="2">
    <source>
        <dbReference type="ARBA" id="ARBA00022475"/>
    </source>
</evidence>
<evidence type="ECO:0000256" key="5">
    <source>
        <dbReference type="ARBA" id="ARBA00022725"/>
    </source>
</evidence>
<evidence type="ECO:0000256" key="6">
    <source>
        <dbReference type="ARBA" id="ARBA00022989"/>
    </source>
</evidence>
<reference evidence="11 12" key="1">
    <citation type="journal article" date="2017" name="Curr. Biol.">
        <title>The Evolution of Venom by Co-option of Single-Copy Genes.</title>
        <authorList>
            <person name="Martinson E.O."/>
            <person name="Mrinalini"/>
            <person name="Kelkar Y.D."/>
            <person name="Chang C.H."/>
            <person name="Werren J.H."/>
        </authorList>
    </citation>
    <scope>NUCLEOTIDE SEQUENCE [LARGE SCALE GENOMIC DNA]</scope>
    <source>
        <strain evidence="11 12">Alberta</strain>
        <tissue evidence="11">Whole body</tissue>
    </source>
</reference>
<evidence type="ECO:0000256" key="8">
    <source>
        <dbReference type="ARBA" id="ARBA00023170"/>
    </source>
</evidence>
<feature type="transmembrane region" description="Helical" evidence="10">
    <location>
        <begin position="1309"/>
        <end position="1327"/>
    </location>
</feature>
<comment type="subcellular location">
    <subcellularLocation>
        <location evidence="1">Cell membrane</location>
        <topology evidence="1">Multi-pass membrane protein</topology>
    </subcellularLocation>
</comment>
<keyword evidence="7 10" id="KW-0472">Membrane</keyword>
<dbReference type="EMBL" id="NNAY01000041">
    <property type="protein sequence ID" value="OXU31622.1"/>
    <property type="molecule type" value="Genomic_DNA"/>
</dbReference>
<feature type="transmembrane region" description="Helical" evidence="10">
    <location>
        <begin position="746"/>
        <end position="769"/>
    </location>
</feature>
<dbReference type="InterPro" id="IPR004117">
    <property type="entry name" value="7tm6_olfct_rcpt"/>
</dbReference>
<gene>
    <name evidence="11" type="ORF">TSAR_016112</name>
</gene>
<protein>
    <recommendedName>
        <fullName evidence="13">Odorant receptor</fullName>
    </recommendedName>
</protein>
<evidence type="ECO:0000256" key="3">
    <source>
        <dbReference type="ARBA" id="ARBA00022606"/>
    </source>
</evidence>
<feature type="transmembrane region" description="Helical" evidence="10">
    <location>
        <begin position="813"/>
        <end position="834"/>
    </location>
</feature>
<dbReference type="GO" id="GO:0004984">
    <property type="term" value="F:olfactory receptor activity"/>
    <property type="evidence" value="ECO:0007669"/>
    <property type="project" value="InterPro"/>
</dbReference>
<dbReference type="OrthoDB" id="7539170at2759"/>
<feature type="transmembrane region" description="Helical" evidence="10">
    <location>
        <begin position="1222"/>
        <end position="1245"/>
    </location>
</feature>
<evidence type="ECO:0000256" key="7">
    <source>
        <dbReference type="ARBA" id="ARBA00023136"/>
    </source>
</evidence>
<accession>A0A232FLT4</accession>
<keyword evidence="9" id="KW-0807">Transducer</keyword>
<dbReference type="GO" id="GO:0005886">
    <property type="term" value="C:plasma membrane"/>
    <property type="evidence" value="ECO:0007669"/>
    <property type="project" value="UniProtKB-SubCell"/>
</dbReference>
<feature type="transmembrane region" description="Helical" evidence="10">
    <location>
        <begin position="510"/>
        <end position="532"/>
    </location>
</feature>